<gene>
    <name evidence="4" type="ORF">H8B17_15415</name>
</gene>
<dbReference type="PANTHER" id="PTHR43108:SF6">
    <property type="entry name" value="N-SULPHOGLUCOSAMINE SULPHOHYDROLASE"/>
    <property type="match status" value="1"/>
</dbReference>
<dbReference type="Gene3D" id="3.40.720.10">
    <property type="entry name" value="Alkaline Phosphatase, subunit A"/>
    <property type="match status" value="1"/>
</dbReference>
<evidence type="ECO:0000256" key="2">
    <source>
        <dbReference type="ARBA" id="ARBA00022801"/>
    </source>
</evidence>
<comment type="caution">
    <text evidence="4">The sequence shown here is derived from an EMBL/GenBank/DDBJ whole genome shotgun (WGS) entry which is preliminary data.</text>
</comment>
<reference evidence="4 5" key="1">
    <citation type="submission" date="2020-08" db="EMBL/GenBank/DDBJ databases">
        <title>Sphingobacterium sp. DN00404 isolated from aquaculture water.</title>
        <authorList>
            <person name="Zhang M."/>
        </authorList>
    </citation>
    <scope>NUCLEOTIDE SEQUENCE [LARGE SCALE GENOMIC DNA]</scope>
    <source>
        <strain evidence="4 5">KCTC 32294</strain>
    </source>
</reference>
<dbReference type="EMBL" id="JACNYK010000004">
    <property type="protein sequence ID" value="MBD1426970.1"/>
    <property type="molecule type" value="Genomic_DNA"/>
</dbReference>
<dbReference type="SUPFAM" id="SSF53649">
    <property type="entry name" value="Alkaline phosphatase-like"/>
    <property type="match status" value="1"/>
</dbReference>
<feature type="domain" description="N-sulphoglucosamine sulphohydrolase C-terminal" evidence="3">
    <location>
        <begin position="346"/>
        <end position="497"/>
    </location>
</feature>
<sequence length="516" mass="59441">MNRKIYSYVLAGLLSGVAFSTFGQHLDSFKRKRPNIVFIFSDDHAYQAISAYGNTLAQTPNIDRIANEGVILKNQLVTNSICGPSRATLLTGKYSHKNGFKTNENPNFDLNQAIFTKELQKAGYNTAWVGKWHLGTLPTEALNYFKILPGQGHYYNPDFIHNNGDTVRHEGYVTDVITTFAKEFIEQQETDKPFFLVVGHKATHREWMPDIQDLGAFDSVNFPIPETFYDDYEGREAAKDQDMTIDKTMVLRQDLKVGQVFKGRYTPAQEKALSDYYSKISKEFAEKKLEGKELVEWKYQRYLRDYLSTAKSLDRNVGELLDYLDESGLAENTVVIYASDQGFYLGEHGWFDKRFIYEESLKTPFVLRYPGVVKPGSDLQNLILNIDWAPTVLDLAGATIPSDIQGSSFLPLLVNNEDSVQWRDAGYYHYYEFPQPHRVHPHFGIRTDRYKLVRFYGELNNWELFDLQKDPNELSNVIDHPDYRAVRESLRGKVRELILKYEDKEAEEVLRAAGEI</sequence>
<protein>
    <submittedName>
        <fullName evidence="4">Sulfatase</fullName>
    </submittedName>
</protein>
<keyword evidence="2" id="KW-0378">Hydrolase</keyword>
<organism evidence="4 5">
    <name type="scientific">Sphingobacterium arenae</name>
    <dbReference type="NCBI Taxonomy" id="1280598"/>
    <lineage>
        <taxon>Bacteria</taxon>
        <taxon>Pseudomonadati</taxon>
        <taxon>Bacteroidota</taxon>
        <taxon>Sphingobacteriia</taxon>
        <taxon>Sphingobacteriales</taxon>
        <taxon>Sphingobacteriaceae</taxon>
        <taxon>Sphingobacterium</taxon>
    </lineage>
</organism>
<accession>A0ABR7Y6P7</accession>
<dbReference type="InterPro" id="IPR024607">
    <property type="entry name" value="Sulfatase_CS"/>
</dbReference>
<dbReference type="InterPro" id="IPR017850">
    <property type="entry name" value="Alkaline_phosphatase_core_sf"/>
</dbReference>
<evidence type="ECO:0000256" key="1">
    <source>
        <dbReference type="ARBA" id="ARBA00008779"/>
    </source>
</evidence>
<proteinExistence type="inferred from homology"/>
<dbReference type="PROSITE" id="PS00523">
    <property type="entry name" value="SULFATASE_1"/>
    <property type="match status" value="1"/>
</dbReference>
<dbReference type="RefSeq" id="WP_190310113.1">
    <property type="nucleotide sequence ID" value="NZ_JACNYK010000004.1"/>
</dbReference>
<dbReference type="CDD" id="cd16031">
    <property type="entry name" value="G6S_like"/>
    <property type="match status" value="1"/>
</dbReference>
<evidence type="ECO:0000259" key="3">
    <source>
        <dbReference type="Pfam" id="PF16347"/>
    </source>
</evidence>
<name>A0ABR7Y6P7_9SPHI</name>
<evidence type="ECO:0000313" key="5">
    <source>
        <dbReference type="Proteomes" id="UP000606494"/>
    </source>
</evidence>
<dbReference type="PROSITE" id="PS00149">
    <property type="entry name" value="SULFATASE_2"/>
    <property type="match status" value="1"/>
</dbReference>
<dbReference type="Proteomes" id="UP000606494">
    <property type="component" value="Unassembled WGS sequence"/>
</dbReference>
<dbReference type="PANTHER" id="PTHR43108">
    <property type="entry name" value="N-ACETYLGLUCOSAMINE-6-SULFATASE FAMILY MEMBER"/>
    <property type="match status" value="1"/>
</dbReference>
<comment type="similarity">
    <text evidence="1">Belongs to the sulfatase family.</text>
</comment>
<dbReference type="Pfam" id="PF16347">
    <property type="entry name" value="SGSH_C"/>
    <property type="match status" value="1"/>
</dbReference>
<dbReference type="InterPro" id="IPR032506">
    <property type="entry name" value="SGSH_C"/>
</dbReference>
<keyword evidence="5" id="KW-1185">Reference proteome</keyword>
<evidence type="ECO:0000313" key="4">
    <source>
        <dbReference type="EMBL" id="MBD1426970.1"/>
    </source>
</evidence>